<dbReference type="AlphaFoldDB" id="A0A9J6GIN3"/>
<sequence length="78" mass="9003">MEGRGVRTRSCDSWKLLHDVIPAEYQRRYADRTQTRGPGNVFFPLFLTALCRANDMVHWPDTLSRPSPIPVSFHCSQL</sequence>
<protein>
    <submittedName>
        <fullName evidence="1">Uncharacterized protein</fullName>
    </submittedName>
</protein>
<comment type="caution">
    <text evidence="1">The sequence shown here is derived from an EMBL/GenBank/DDBJ whole genome shotgun (WGS) entry which is preliminary data.</text>
</comment>
<evidence type="ECO:0000313" key="1">
    <source>
        <dbReference type="EMBL" id="KAH9374487.1"/>
    </source>
</evidence>
<keyword evidence="2" id="KW-1185">Reference proteome</keyword>
<name>A0A9J6GIN3_HAELO</name>
<dbReference type="EMBL" id="JABSTR010000006">
    <property type="protein sequence ID" value="KAH9374487.1"/>
    <property type="molecule type" value="Genomic_DNA"/>
</dbReference>
<evidence type="ECO:0000313" key="2">
    <source>
        <dbReference type="Proteomes" id="UP000821853"/>
    </source>
</evidence>
<organism evidence="1 2">
    <name type="scientific">Haemaphysalis longicornis</name>
    <name type="common">Bush tick</name>
    <dbReference type="NCBI Taxonomy" id="44386"/>
    <lineage>
        <taxon>Eukaryota</taxon>
        <taxon>Metazoa</taxon>
        <taxon>Ecdysozoa</taxon>
        <taxon>Arthropoda</taxon>
        <taxon>Chelicerata</taxon>
        <taxon>Arachnida</taxon>
        <taxon>Acari</taxon>
        <taxon>Parasitiformes</taxon>
        <taxon>Ixodida</taxon>
        <taxon>Ixodoidea</taxon>
        <taxon>Ixodidae</taxon>
        <taxon>Haemaphysalinae</taxon>
        <taxon>Haemaphysalis</taxon>
    </lineage>
</organism>
<proteinExistence type="predicted"/>
<dbReference type="Proteomes" id="UP000821853">
    <property type="component" value="Chromosome 4"/>
</dbReference>
<gene>
    <name evidence="1" type="ORF">HPB48_000802</name>
</gene>
<accession>A0A9J6GIN3</accession>
<reference evidence="1 2" key="1">
    <citation type="journal article" date="2020" name="Cell">
        <title>Large-Scale Comparative Analyses of Tick Genomes Elucidate Their Genetic Diversity and Vector Capacities.</title>
        <authorList>
            <consortium name="Tick Genome and Microbiome Consortium (TIGMIC)"/>
            <person name="Jia N."/>
            <person name="Wang J."/>
            <person name="Shi W."/>
            <person name="Du L."/>
            <person name="Sun Y."/>
            <person name="Zhan W."/>
            <person name="Jiang J.F."/>
            <person name="Wang Q."/>
            <person name="Zhang B."/>
            <person name="Ji P."/>
            <person name="Bell-Sakyi L."/>
            <person name="Cui X.M."/>
            <person name="Yuan T.T."/>
            <person name="Jiang B.G."/>
            <person name="Yang W.F."/>
            <person name="Lam T.T."/>
            <person name="Chang Q.C."/>
            <person name="Ding S.J."/>
            <person name="Wang X.J."/>
            <person name="Zhu J.G."/>
            <person name="Ruan X.D."/>
            <person name="Zhao L."/>
            <person name="Wei J.T."/>
            <person name="Ye R.Z."/>
            <person name="Que T.C."/>
            <person name="Du C.H."/>
            <person name="Zhou Y.H."/>
            <person name="Cheng J.X."/>
            <person name="Dai P.F."/>
            <person name="Guo W.B."/>
            <person name="Han X.H."/>
            <person name="Huang E.J."/>
            <person name="Li L.F."/>
            <person name="Wei W."/>
            <person name="Gao Y.C."/>
            <person name="Liu J.Z."/>
            <person name="Shao H.Z."/>
            <person name="Wang X."/>
            <person name="Wang C.C."/>
            <person name="Yang T.C."/>
            <person name="Huo Q.B."/>
            <person name="Li W."/>
            <person name="Chen H.Y."/>
            <person name="Chen S.E."/>
            <person name="Zhou L.G."/>
            <person name="Ni X.B."/>
            <person name="Tian J.H."/>
            <person name="Sheng Y."/>
            <person name="Liu T."/>
            <person name="Pan Y.S."/>
            <person name="Xia L.Y."/>
            <person name="Li J."/>
            <person name="Zhao F."/>
            <person name="Cao W.C."/>
        </authorList>
    </citation>
    <scope>NUCLEOTIDE SEQUENCE [LARGE SCALE GENOMIC DNA]</scope>
    <source>
        <strain evidence="1">HaeL-2018</strain>
    </source>
</reference>
<dbReference type="VEuPathDB" id="VectorBase:HLOH_055800"/>